<evidence type="ECO:0000256" key="5">
    <source>
        <dbReference type="ARBA" id="ARBA00044345"/>
    </source>
</evidence>
<name>A0AAD4SEV3_9MAGN</name>
<dbReference type="InterPro" id="IPR044123">
    <property type="entry name" value="W2_eIF2B_epsilon"/>
</dbReference>
<evidence type="ECO:0000256" key="6">
    <source>
        <dbReference type="ARBA" id="ARBA00046432"/>
    </source>
</evidence>
<feature type="domain" description="W2" evidence="7">
    <location>
        <begin position="392"/>
        <end position="567"/>
    </location>
</feature>
<dbReference type="PROSITE" id="PS51363">
    <property type="entry name" value="W2"/>
    <property type="match status" value="1"/>
</dbReference>
<dbReference type="InterPro" id="IPR016024">
    <property type="entry name" value="ARM-type_fold"/>
</dbReference>
<evidence type="ECO:0000313" key="8">
    <source>
        <dbReference type="EMBL" id="KAI3903666.1"/>
    </source>
</evidence>
<dbReference type="InterPro" id="IPR029044">
    <property type="entry name" value="Nucleotide-diphossugar_trans"/>
</dbReference>
<keyword evidence="9" id="KW-1185">Reference proteome</keyword>
<organism evidence="8 9">
    <name type="scientific">Papaver atlanticum</name>
    <dbReference type="NCBI Taxonomy" id="357466"/>
    <lineage>
        <taxon>Eukaryota</taxon>
        <taxon>Viridiplantae</taxon>
        <taxon>Streptophyta</taxon>
        <taxon>Embryophyta</taxon>
        <taxon>Tracheophyta</taxon>
        <taxon>Spermatophyta</taxon>
        <taxon>Magnoliopsida</taxon>
        <taxon>Ranunculales</taxon>
        <taxon>Papaveraceae</taxon>
        <taxon>Papaveroideae</taxon>
        <taxon>Papaver</taxon>
    </lineage>
</organism>
<dbReference type="InterPro" id="IPR005835">
    <property type="entry name" value="NTP_transferase_dom"/>
</dbReference>
<evidence type="ECO:0000259" key="7">
    <source>
        <dbReference type="PROSITE" id="PS51363"/>
    </source>
</evidence>
<dbReference type="Proteomes" id="UP001202328">
    <property type="component" value="Unassembled WGS sequence"/>
</dbReference>
<keyword evidence="3" id="KW-0963">Cytoplasm</keyword>
<evidence type="ECO:0000256" key="3">
    <source>
        <dbReference type="ARBA" id="ARBA00022490"/>
    </source>
</evidence>
<evidence type="ECO:0000313" key="9">
    <source>
        <dbReference type="Proteomes" id="UP001202328"/>
    </source>
</evidence>
<dbReference type="AlphaFoldDB" id="A0AAD4SEV3"/>
<sequence>MIDYTLAWLRSSNVKQVYVVCCAHSKQVIDYLKKSYWLSVPEFTVKILENRGCVSVGDALRFVYQSDVINGDFVLVSGDIVTNMNLTQALKEHRDRKKKHSNAIMTMVIKKPKPSRTKQTSKDKLVLGVDGNSKTSKDESTYIPGKESLLDNPELEVLNEQEDCHIDICSPVVLSLFADNFNYQHLRRHLVKGLLDDDVMGYKLFTYEIHPSRYAARVDDLKSYDTISKDVIQRWTYPFVPDKQFSTKCAIKQESDGIFKGSDVQISSSAHVGPDTYVGNGTSIGDFSKISNSVIGKDCCIGSNVRIENSYIWDDVKIQNGCQLKNAFICDGVVSLHPQPTNQDSDEEPELTSRSSDIAGVGVSEVGYYIWSDTPRPEPEMLPAAEITDDDESLEFDKDDYFDMEVEETILREALESEALDDLKTEVTALRLSYNMTPLNCAGAVFSAVMKLALQTPYGTKPELLRNAVSIITTWRDLLQHYLYSTDEQFESIMKFEEMCSDSARDFAPLFELILEELYHKEVLDEEAIPLWESEKDGADASDKVFVNKAQDFLKWLKEAEVEEEDEEQ</sequence>
<dbReference type="InterPro" id="IPR051956">
    <property type="entry name" value="eIF2B_epsilon"/>
</dbReference>
<proteinExistence type="inferred from homology"/>
<dbReference type="Gene3D" id="2.160.10.10">
    <property type="entry name" value="Hexapeptide repeat proteins"/>
    <property type="match status" value="1"/>
</dbReference>
<dbReference type="Pfam" id="PF25084">
    <property type="entry name" value="LbH_EIF2B"/>
    <property type="match status" value="1"/>
</dbReference>
<dbReference type="PANTHER" id="PTHR45887:SF1">
    <property type="entry name" value="TRANSLATION INITIATION FACTOR EIF-2B SUBUNIT EPSILON"/>
    <property type="match status" value="1"/>
</dbReference>
<dbReference type="PANTHER" id="PTHR45887">
    <property type="entry name" value="TRANSLATION INITIATION FACTOR EIF-2B SUBUNIT EPSILON"/>
    <property type="match status" value="1"/>
</dbReference>
<dbReference type="Gene3D" id="3.90.550.10">
    <property type="entry name" value="Spore Coat Polysaccharide Biosynthesis Protein SpsA, Chain A"/>
    <property type="match status" value="1"/>
</dbReference>
<dbReference type="Pfam" id="PF00483">
    <property type="entry name" value="NTP_transferase"/>
    <property type="match status" value="1"/>
</dbReference>
<comment type="caution">
    <text evidence="8">The sequence shown here is derived from an EMBL/GenBank/DDBJ whole genome shotgun (WGS) entry which is preliminary data.</text>
</comment>
<evidence type="ECO:0000256" key="4">
    <source>
        <dbReference type="ARBA" id="ARBA00044144"/>
    </source>
</evidence>
<dbReference type="SUPFAM" id="SSF53448">
    <property type="entry name" value="Nucleotide-diphospho-sugar transferases"/>
    <property type="match status" value="1"/>
</dbReference>
<comment type="subunit">
    <text evidence="6">Component of the translation initiation factor 2B (eIF2B) complex which is a heterodecamer of two sets of five different subunits: alpha, beta, gamma, delta and epsilon. Subunits alpha, beta and delta comprise a regulatory subcomplex and subunits epsilon and gamma comprise a catalytic subcomplex. Within the complex, the hexameric regulatory complex resides at the center, with the two heterodimeric catalytic subcomplexes bound on opposite sides.</text>
</comment>
<dbReference type="InterPro" id="IPR003307">
    <property type="entry name" value="W2_domain"/>
</dbReference>
<dbReference type="EMBL" id="JAJJMB010011222">
    <property type="protein sequence ID" value="KAI3903666.1"/>
    <property type="molecule type" value="Genomic_DNA"/>
</dbReference>
<evidence type="ECO:0000256" key="1">
    <source>
        <dbReference type="ARBA" id="ARBA00004514"/>
    </source>
</evidence>
<gene>
    <name evidence="8" type="ORF">MKW98_032320</name>
</gene>
<dbReference type="Gene3D" id="1.25.40.180">
    <property type="match status" value="1"/>
</dbReference>
<dbReference type="InterPro" id="IPR056764">
    <property type="entry name" value="LbH_EIF2B3/5"/>
</dbReference>
<dbReference type="GO" id="GO:0003743">
    <property type="term" value="F:translation initiation factor activity"/>
    <property type="evidence" value="ECO:0007669"/>
    <property type="project" value="TreeGrafter"/>
</dbReference>
<dbReference type="SUPFAM" id="SSF48371">
    <property type="entry name" value="ARM repeat"/>
    <property type="match status" value="1"/>
</dbReference>
<evidence type="ECO:0000256" key="2">
    <source>
        <dbReference type="ARBA" id="ARBA00007878"/>
    </source>
</evidence>
<protein>
    <recommendedName>
        <fullName evidence="4">Translation initiation factor eIF2B subunit epsilon</fullName>
    </recommendedName>
    <alternativeName>
        <fullName evidence="5">eIF2B GDP-GTP exchange factor subunit epsilon</fullName>
    </alternativeName>
</protein>
<reference evidence="8" key="1">
    <citation type="submission" date="2022-04" db="EMBL/GenBank/DDBJ databases">
        <title>A functionally conserved STORR gene fusion in Papaver species that diverged 16.8 million years ago.</title>
        <authorList>
            <person name="Catania T."/>
        </authorList>
    </citation>
    <scope>NUCLEOTIDE SEQUENCE</scope>
    <source>
        <strain evidence="8">S-188037</strain>
    </source>
</reference>
<dbReference type="GO" id="GO:0005085">
    <property type="term" value="F:guanyl-nucleotide exchange factor activity"/>
    <property type="evidence" value="ECO:0007669"/>
    <property type="project" value="InterPro"/>
</dbReference>
<dbReference type="GO" id="GO:0005851">
    <property type="term" value="C:eukaryotic translation initiation factor 2B complex"/>
    <property type="evidence" value="ECO:0007669"/>
    <property type="project" value="TreeGrafter"/>
</dbReference>
<dbReference type="SMART" id="SM00515">
    <property type="entry name" value="eIF5C"/>
    <property type="match status" value="1"/>
</dbReference>
<dbReference type="Pfam" id="PF02020">
    <property type="entry name" value="W2"/>
    <property type="match status" value="1"/>
</dbReference>
<comment type="similarity">
    <text evidence="2">Belongs to the eIF-2B gamma/epsilon subunits family.</text>
</comment>
<dbReference type="GO" id="GO:0031369">
    <property type="term" value="F:translation initiation factor binding"/>
    <property type="evidence" value="ECO:0007669"/>
    <property type="project" value="InterPro"/>
</dbReference>
<accession>A0AAD4SEV3</accession>
<comment type="subcellular location">
    <subcellularLocation>
        <location evidence="1">Cytoplasm</location>
        <location evidence="1">Cytosol</location>
    </subcellularLocation>
</comment>
<dbReference type="CDD" id="cd11558">
    <property type="entry name" value="W2_eIF2B_epsilon"/>
    <property type="match status" value="1"/>
</dbReference>